<comment type="caution">
    <text evidence="7">The sequence shown here is derived from an EMBL/GenBank/DDBJ whole genome shotgun (WGS) entry which is preliminary data.</text>
</comment>
<dbReference type="PRINTS" id="PR00364">
    <property type="entry name" value="DISEASERSIST"/>
</dbReference>
<evidence type="ECO:0000256" key="2">
    <source>
        <dbReference type="ARBA" id="ARBA00023015"/>
    </source>
</evidence>
<dbReference type="SUPFAM" id="SSF48452">
    <property type="entry name" value="TPR-like"/>
    <property type="match status" value="2"/>
</dbReference>
<keyword evidence="4" id="KW-0804">Transcription</keyword>
<dbReference type="InterPro" id="IPR001867">
    <property type="entry name" value="OmpR/PhoB-type_DNA-bd"/>
</dbReference>
<keyword evidence="3 7" id="KW-0238">DNA-binding</keyword>
<dbReference type="InterPro" id="IPR036388">
    <property type="entry name" value="WH-like_DNA-bd_sf"/>
</dbReference>
<dbReference type="Gene3D" id="1.10.10.10">
    <property type="entry name" value="Winged helix-like DNA-binding domain superfamily/Winged helix DNA-binding domain"/>
    <property type="match status" value="1"/>
</dbReference>
<dbReference type="Gene3D" id="3.40.50.300">
    <property type="entry name" value="P-loop containing nucleotide triphosphate hydrolases"/>
    <property type="match status" value="1"/>
</dbReference>
<dbReference type="InterPro" id="IPR027417">
    <property type="entry name" value="P-loop_NTPase"/>
</dbReference>
<keyword evidence="2" id="KW-0805">Transcription regulation</keyword>
<dbReference type="RefSeq" id="WP_229826190.1">
    <property type="nucleotide sequence ID" value="NZ_BMXJ01000004.1"/>
</dbReference>
<sequence>MDRSLASGGEIDTLRASPETHFRLLGPLKVIGPNGPLIIPSGRQQIVLGAFLVELERVVSIDQLIDLIWEYDPPNTARTQVQICVSLLRRLLAPTGAEIATHAPGYQLVVEPWRVDAHVQRNLANEAAALLKEGRREEAADRYRAAAALWTGPTLNGLGSGPLRARAAQLDEERISLIESRLEIELDLGRHRQVIGEIGALVEEYPLRERLRAQLMLALYRSGRQADALNAYRVGRELLVEELGLEPGEELRDLESAVLSADPALRAPETWREKTLTMAGHPSAGRSVPRQLPSDTSDFIGRKHVITDLRNALLEGEAANVAVLMGRPGVGKSATAVRVAHLLADEHYPDGQLYCDLRATRGTPVSATTALSRFLRALGVPAQAIPEDVDERAAIYRELLATRRMLVVLDDAALESQLLPLLPAGPGCGVVITSRYFLTGLPGATSIQVENLTDEASIALLSQVLGADRVSAEPEAARALVRAVGHLPLALRIVSARLAARPRWGLTAMVERLADERHRLDELAHGDMTVRASLSLSHEGIDPLAARAFRLLGALEGPTVPMWAAAALLDDSRPFPTDLVEPLVNAHMIDIIGVDSANEPVYRFHELVRDYAREQLARQDVVHRRDAVARVLGGWLSLLDSANQVMTGGDYLRLRGNAPRWNPPKQYVSRLLTDPYCWLEAERANIKHTVFQAVAEGMDEHAWDVVVGYSLFLGRKGYTEDMDELFAAVEPLLRERENRRGLAALIVSAQDASLAQRGSLERIARVNEALDVFADLGDTHGQALVQRQLADLVDKQEVRTRIHLCEQALQGFIKVGDLGGQRRCLILMGYLRFRDGDEKRGMAELGQGLSLAEKSGDPRALAQALRKMGVLEKERTEYDRASEHLERAYTLVDTLDDPVGKAIILRELGRVQGISGRTAQARSLLTRSAEIFGELRFTEKRNEVELDLVGLG</sequence>
<protein>
    <submittedName>
        <fullName evidence="7">DNA-binding SARP family transcriptional activator</fullName>
    </submittedName>
</protein>
<dbReference type="CDD" id="cd15831">
    <property type="entry name" value="BTAD"/>
    <property type="match status" value="1"/>
</dbReference>
<feature type="domain" description="Bacterial transcriptional activator" evidence="6">
    <location>
        <begin position="115"/>
        <end position="259"/>
    </location>
</feature>
<dbReference type="InterPro" id="IPR051677">
    <property type="entry name" value="AfsR-DnrI-RedD_regulator"/>
</dbReference>
<dbReference type="Proteomes" id="UP000598217">
    <property type="component" value="Unassembled WGS sequence"/>
</dbReference>
<comment type="similarity">
    <text evidence="1">Belongs to the AfsR/DnrI/RedD regulatory family.</text>
</comment>
<dbReference type="PANTHER" id="PTHR35807:SF1">
    <property type="entry name" value="TRANSCRIPTIONAL REGULATOR REDD"/>
    <property type="match status" value="1"/>
</dbReference>
<name>A0ABR9HFH6_9ACTN</name>
<keyword evidence="8" id="KW-1185">Reference proteome</keyword>
<evidence type="ECO:0000256" key="1">
    <source>
        <dbReference type="ARBA" id="ARBA00005820"/>
    </source>
</evidence>
<evidence type="ECO:0000259" key="5">
    <source>
        <dbReference type="SMART" id="SM00862"/>
    </source>
</evidence>
<dbReference type="EMBL" id="JADBDY010000001">
    <property type="protein sequence ID" value="MBE1457793.1"/>
    <property type="molecule type" value="Genomic_DNA"/>
</dbReference>
<dbReference type="SUPFAM" id="SSF52540">
    <property type="entry name" value="P-loop containing nucleoside triphosphate hydrolases"/>
    <property type="match status" value="1"/>
</dbReference>
<evidence type="ECO:0000259" key="6">
    <source>
        <dbReference type="SMART" id="SM01043"/>
    </source>
</evidence>
<dbReference type="InterPro" id="IPR011990">
    <property type="entry name" value="TPR-like_helical_dom_sf"/>
</dbReference>
<organism evidence="7 8">
    <name type="scientific">Nocardiopsis terrae</name>
    <dbReference type="NCBI Taxonomy" id="372655"/>
    <lineage>
        <taxon>Bacteria</taxon>
        <taxon>Bacillati</taxon>
        <taxon>Actinomycetota</taxon>
        <taxon>Actinomycetes</taxon>
        <taxon>Streptosporangiales</taxon>
        <taxon>Nocardiopsidaceae</taxon>
        <taxon>Nocardiopsis</taxon>
    </lineage>
</organism>
<evidence type="ECO:0000313" key="7">
    <source>
        <dbReference type="EMBL" id="MBE1457793.1"/>
    </source>
</evidence>
<dbReference type="Gene3D" id="1.25.40.10">
    <property type="entry name" value="Tetratricopeptide repeat domain"/>
    <property type="match status" value="2"/>
</dbReference>
<dbReference type="SUPFAM" id="SSF46894">
    <property type="entry name" value="C-terminal effector domain of the bipartite response regulators"/>
    <property type="match status" value="1"/>
</dbReference>
<gene>
    <name evidence="7" type="ORF">H4W79_002007</name>
</gene>
<dbReference type="InterPro" id="IPR002182">
    <property type="entry name" value="NB-ARC"/>
</dbReference>
<dbReference type="SMART" id="SM01043">
    <property type="entry name" value="BTAD"/>
    <property type="match status" value="1"/>
</dbReference>
<dbReference type="InterPro" id="IPR005158">
    <property type="entry name" value="BTAD"/>
</dbReference>
<dbReference type="SMART" id="SM00862">
    <property type="entry name" value="Trans_reg_C"/>
    <property type="match status" value="1"/>
</dbReference>
<feature type="domain" description="OmpR/PhoB-type" evidence="5">
    <location>
        <begin position="34"/>
        <end position="108"/>
    </location>
</feature>
<reference evidence="7 8" key="1">
    <citation type="submission" date="2020-10" db="EMBL/GenBank/DDBJ databases">
        <title>Sequencing the genomes of 1000 actinobacteria strains.</title>
        <authorList>
            <person name="Klenk H.-P."/>
        </authorList>
    </citation>
    <scope>NUCLEOTIDE SEQUENCE [LARGE SCALE GENOMIC DNA]</scope>
    <source>
        <strain evidence="7 8">DSM 45157</strain>
    </source>
</reference>
<dbReference type="PANTHER" id="PTHR35807">
    <property type="entry name" value="TRANSCRIPTIONAL REGULATOR REDD-RELATED"/>
    <property type="match status" value="1"/>
</dbReference>
<evidence type="ECO:0000256" key="4">
    <source>
        <dbReference type="ARBA" id="ARBA00023163"/>
    </source>
</evidence>
<accession>A0ABR9HFH6</accession>
<evidence type="ECO:0000256" key="3">
    <source>
        <dbReference type="ARBA" id="ARBA00023125"/>
    </source>
</evidence>
<dbReference type="Pfam" id="PF03704">
    <property type="entry name" value="BTAD"/>
    <property type="match status" value="1"/>
</dbReference>
<proteinExistence type="inferred from homology"/>
<dbReference type="Pfam" id="PF00931">
    <property type="entry name" value="NB-ARC"/>
    <property type="match status" value="1"/>
</dbReference>
<evidence type="ECO:0000313" key="8">
    <source>
        <dbReference type="Proteomes" id="UP000598217"/>
    </source>
</evidence>
<dbReference type="GO" id="GO:0003677">
    <property type="term" value="F:DNA binding"/>
    <property type="evidence" value="ECO:0007669"/>
    <property type="project" value="UniProtKB-KW"/>
</dbReference>
<dbReference type="InterPro" id="IPR016032">
    <property type="entry name" value="Sig_transdc_resp-reg_C-effctor"/>
</dbReference>